<keyword evidence="2" id="KW-0732">Signal</keyword>
<evidence type="ECO:0000313" key="3">
    <source>
        <dbReference type="EMBL" id="CAI9267120.1"/>
    </source>
</evidence>
<gene>
    <name evidence="3" type="ORF">LSALG_LOCUS7624</name>
</gene>
<feature type="region of interest" description="Disordered" evidence="1">
    <location>
        <begin position="31"/>
        <end position="75"/>
    </location>
</feature>
<name>A0AA35Y6N0_LACSI</name>
<feature type="compositionally biased region" description="Basic and acidic residues" evidence="1">
    <location>
        <begin position="64"/>
        <end position="75"/>
    </location>
</feature>
<feature type="chain" id="PRO_5041464271" evidence="2">
    <location>
        <begin position="29"/>
        <end position="104"/>
    </location>
</feature>
<feature type="signal peptide" evidence="2">
    <location>
        <begin position="1"/>
        <end position="28"/>
    </location>
</feature>
<evidence type="ECO:0000256" key="2">
    <source>
        <dbReference type="SAM" id="SignalP"/>
    </source>
</evidence>
<reference evidence="3" key="1">
    <citation type="submission" date="2023-04" db="EMBL/GenBank/DDBJ databases">
        <authorList>
            <person name="Vijverberg K."/>
            <person name="Xiong W."/>
            <person name="Schranz E."/>
        </authorList>
    </citation>
    <scope>NUCLEOTIDE SEQUENCE</scope>
</reference>
<dbReference type="Proteomes" id="UP001177003">
    <property type="component" value="Chromosome 1"/>
</dbReference>
<protein>
    <submittedName>
        <fullName evidence="3">Uncharacterized protein</fullName>
    </submittedName>
</protein>
<evidence type="ECO:0000313" key="4">
    <source>
        <dbReference type="Proteomes" id="UP001177003"/>
    </source>
</evidence>
<dbReference type="EMBL" id="OX465077">
    <property type="protein sequence ID" value="CAI9267120.1"/>
    <property type="molecule type" value="Genomic_DNA"/>
</dbReference>
<evidence type="ECO:0000256" key="1">
    <source>
        <dbReference type="SAM" id="MobiDB-lite"/>
    </source>
</evidence>
<dbReference type="AlphaFoldDB" id="A0AA35Y6N0"/>
<organism evidence="3 4">
    <name type="scientific">Lactuca saligna</name>
    <name type="common">Willowleaf lettuce</name>
    <dbReference type="NCBI Taxonomy" id="75948"/>
    <lineage>
        <taxon>Eukaryota</taxon>
        <taxon>Viridiplantae</taxon>
        <taxon>Streptophyta</taxon>
        <taxon>Embryophyta</taxon>
        <taxon>Tracheophyta</taxon>
        <taxon>Spermatophyta</taxon>
        <taxon>Magnoliopsida</taxon>
        <taxon>eudicotyledons</taxon>
        <taxon>Gunneridae</taxon>
        <taxon>Pentapetalae</taxon>
        <taxon>asterids</taxon>
        <taxon>campanulids</taxon>
        <taxon>Asterales</taxon>
        <taxon>Asteraceae</taxon>
        <taxon>Cichorioideae</taxon>
        <taxon>Cichorieae</taxon>
        <taxon>Lactucinae</taxon>
        <taxon>Lactuca</taxon>
    </lineage>
</organism>
<sequence>MAKKLNFLPLVLVLVLITFCFLAHGIEAHETGTDDNKMEGSNPEGPGHKDTDNKMSGPSPKGPGHADMEDKKETNGGYRKEKLGYAAFSLIIFTVSKCMHVLEF</sequence>
<accession>A0AA35Y6N0</accession>
<proteinExistence type="predicted"/>
<keyword evidence="4" id="KW-1185">Reference proteome</keyword>